<dbReference type="CDD" id="cd00293">
    <property type="entry name" value="USP-like"/>
    <property type="match status" value="1"/>
</dbReference>
<proteinExistence type="predicted"/>
<dbReference type="RefSeq" id="WP_207289601.1">
    <property type="nucleotide sequence ID" value="NZ_CP071462.1"/>
</dbReference>
<protein>
    <submittedName>
        <fullName evidence="3">Universal stress protein</fullName>
    </submittedName>
</protein>
<feature type="compositionally biased region" description="Acidic residues" evidence="1">
    <location>
        <begin position="240"/>
        <end position="273"/>
    </location>
</feature>
<evidence type="ECO:0000313" key="3">
    <source>
        <dbReference type="EMBL" id="QSW99987.1"/>
    </source>
</evidence>
<dbReference type="InterPro" id="IPR006016">
    <property type="entry name" value="UspA"/>
</dbReference>
<accession>A0A8A2VH44</accession>
<dbReference type="Gene3D" id="3.40.50.12370">
    <property type="match status" value="1"/>
</dbReference>
<feature type="domain" description="UspA" evidence="2">
    <location>
        <begin position="114"/>
        <end position="236"/>
    </location>
</feature>
<dbReference type="SUPFAM" id="SSF52402">
    <property type="entry name" value="Adenine nucleotide alpha hydrolases-like"/>
    <property type="match status" value="1"/>
</dbReference>
<feature type="region of interest" description="Disordered" evidence="1">
    <location>
        <begin position="240"/>
        <end position="295"/>
    </location>
</feature>
<dbReference type="GeneID" id="63186281"/>
<sequence length="295" mass="32010">MSSPRDHRVLVPVDVLEGEAVPATVVDAFASIPVVLLGYRELPDQTPPEQARDQFGDRARTELEELRTVFEDAGCDVASRLAFTHDRLQTFERVAVDESCDAVLLLNPAPVLETVLVAIRSDVNVDHIARLLRTVLDGTDLEVTLFHVAGDESRREAGAELLETARAALVDEGVDRDRIERTVIVDGSPTAAILEAAADHDLLVVGESRPSIRRYVFRDRAERLARETVDPVLVIRGEYLEAESEGGADENATDEESGGGDAPDEGSAGDESADERPADVVYTLEGTNESEDDSP</sequence>
<dbReference type="Proteomes" id="UP000663203">
    <property type="component" value="Chromosome"/>
</dbReference>
<dbReference type="AlphaFoldDB" id="A0A8A2VH44"/>
<name>A0A8A2VH44_9EURY</name>
<evidence type="ECO:0000256" key="1">
    <source>
        <dbReference type="SAM" id="MobiDB-lite"/>
    </source>
</evidence>
<keyword evidence="4" id="KW-1185">Reference proteome</keyword>
<dbReference type="Pfam" id="PF00582">
    <property type="entry name" value="Usp"/>
    <property type="match status" value="1"/>
</dbReference>
<organism evidence="3 4">
    <name type="scientific">Haloterrigena alkaliphila</name>
    <dbReference type="NCBI Taxonomy" id="2816475"/>
    <lineage>
        <taxon>Archaea</taxon>
        <taxon>Methanobacteriati</taxon>
        <taxon>Methanobacteriota</taxon>
        <taxon>Stenosarchaea group</taxon>
        <taxon>Halobacteria</taxon>
        <taxon>Halobacteriales</taxon>
        <taxon>Natrialbaceae</taxon>
        <taxon>Haloterrigena</taxon>
    </lineage>
</organism>
<gene>
    <name evidence="3" type="ORF">J0X25_03210</name>
</gene>
<evidence type="ECO:0000259" key="2">
    <source>
        <dbReference type="Pfam" id="PF00582"/>
    </source>
</evidence>
<evidence type="ECO:0000313" key="4">
    <source>
        <dbReference type="Proteomes" id="UP000663203"/>
    </source>
</evidence>
<reference evidence="3 4" key="1">
    <citation type="submission" date="2021-03" db="EMBL/GenBank/DDBJ databases">
        <title>Haloterrigena longa sp. nov. and Haloterrigena limicola sp. nov., extremely halophilic archaea isolated from a salt lake.</title>
        <authorList>
            <person name="Henglin C."/>
        </authorList>
    </citation>
    <scope>NUCLEOTIDE SEQUENCE [LARGE SCALE GENOMIC DNA]</scope>
    <source>
        <strain evidence="3 4">KZCA68</strain>
    </source>
</reference>
<dbReference type="EMBL" id="CP071462">
    <property type="protein sequence ID" value="QSW99987.1"/>
    <property type="molecule type" value="Genomic_DNA"/>
</dbReference>
<dbReference type="KEGG" id="hakz:J0X25_03210"/>